<dbReference type="EMBL" id="RPFJ01000018">
    <property type="protein sequence ID" value="RPD94391.1"/>
    <property type="molecule type" value="Genomic_DNA"/>
</dbReference>
<keyword evidence="2" id="KW-1185">Reference proteome</keyword>
<proteinExistence type="predicted"/>
<dbReference type="AlphaFoldDB" id="A0A3N4NDY4"/>
<accession>A0A3N4NDY4</accession>
<organism evidence="1 2">
    <name type="scientific">Aureibaculum marinum</name>
    <dbReference type="NCBI Taxonomy" id="2487930"/>
    <lineage>
        <taxon>Bacteria</taxon>
        <taxon>Pseudomonadati</taxon>
        <taxon>Bacteroidota</taxon>
        <taxon>Flavobacteriia</taxon>
        <taxon>Flavobacteriales</taxon>
        <taxon>Flavobacteriaceae</taxon>
        <taxon>Aureibaculum</taxon>
    </lineage>
</organism>
<dbReference type="Proteomes" id="UP000270856">
    <property type="component" value="Unassembled WGS sequence"/>
</dbReference>
<dbReference type="RefSeq" id="WP_123898723.1">
    <property type="nucleotide sequence ID" value="NZ_RPFJ01000018.1"/>
</dbReference>
<comment type="caution">
    <text evidence="1">The sequence shown here is derived from an EMBL/GenBank/DDBJ whole genome shotgun (WGS) entry which is preliminary data.</text>
</comment>
<dbReference type="OrthoDB" id="108192at2"/>
<protein>
    <recommendedName>
        <fullName evidence="3">Circularly permuted type 2 ATP-grasp protein</fullName>
    </recommendedName>
</protein>
<name>A0A3N4NDY4_9FLAO</name>
<evidence type="ECO:0000313" key="1">
    <source>
        <dbReference type="EMBL" id="RPD94391.1"/>
    </source>
</evidence>
<gene>
    <name evidence="1" type="ORF">EGM88_12495</name>
</gene>
<evidence type="ECO:0008006" key="3">
    <source>
        <dbReference type="Google" id="ProtNLM"/>
    </source>
</evidence>
<sequence>MIPNVRNAFNKNFKQEYYQKLQLDIEDTFGEPSAFRISETPVFIDATLKNKIFDACNGILEQLSEIDFNKIRQKFIPKSLQSPSPIGNPHFLAIDFGLCDDGKGNIEPQLIELQAFPTLFFYQHFLGKAFLKHYPIIPKEDFYYFFSNLNDKTYVDEVKNVILGNQKPENVILMELFPEKQKTRIDFWATKKALGIEVVCMTQIIKEGKKLFYIKDGVKKPIHRIYNRVILDELLQIKNLKTSLNLNDAVDVEWVTHPDWFFMISKCILPLLEHKYIPKSYYLNEYPSDLDLSNYVLKPLFSFAGKGINLYPTKDIIATIQDKENYILQKKVAYAPLIKTNTAKNSKVELRMLYVWDNSLQKLKPVINLTRMSKGELINVSYLTQDTWIGSSISFFEK</sequence>
<dbReference type="SUPFAM" id="SSF56059">
    <property type="entry name" value="Glutathione synthetase ATP-binding domain-like"/>
    <property type="match status" value="1"/>
</dbReference>
<reference evidence="1 2" key="1">
    <citation type="submission" date="2018-11" db="EMBL/GenBank/DDBJ databases">
        <title>Aureibaculum marinum gen. nov., sp. nov., a member of the family Flavobacteriaceae isolated from the Bohai Sea.</title>
        <authorList>
            <person name="Ji X."/>
        </authorList>
    </citation>
    <scope>NUCLEOTIDE SEQUENCE [LARGE SCALE GENOMIC DNA]</scope>
    <source>
        <strain evidence="1 2">BH-SD17</strain>
    </source>
</reference>
<evidence type="ECO:0000313" key="2">
    <source>
        <dbReference type="Proteomes" id="UP000270856"/>
    </source>
</evidence>